<feature type="compositionally biased region" description="Low complexity" evidence="9">
    <location>
        <begin position="40"/>
        <end position="54"/>
    </location>
</feature>
<comment type="caution">
    <text evidence="10">The sequence shown here is derived from an EMBL/GenBank/DDBJ whole genome shotgun (WGS) entry which is preliminary data.</text>
</comment>
<dbReference type="EC" id="4.2.3.12" evidence="4"/>
<dbReference type="InterPro" id="IPR007115">
    <property type="entry name" value="6-PTP_synth/QueD"/>
</dbReference>
<dbReference type="EMBL" id="CAJFCW020000001">
    <property type="protein sequence ID" value="CAG9083352.1"/>
    <property type="molecule type" value="Genomic_DNA"/>
</dbReference>
<evidence type="ECO:0000256" key="4">
    <source>
        <dbReference type="ARBA" id="ARBA00013100"/>
    </source>
</evidence>
<evidence type="ECO:0000313" key="10">
    <source>
        <dbReference type="EMBL" id="CAD5206844.1"/>
    </source>
</evidence>
<keyword evidence="11" id="KW-1185">Reference proteome</keyword>
<dbReference type="Gene3D" id="3.30.479.10">
    <property type="entry name" value="6-pyruvoyl tetrahydropterin synthase/QueD"/>
    <property type="match status" value="1"/>
</dbReference>
<dbReference type="UniPathway" id="UPA00849">
    <property type="reaction ID" value="UER00819"/>
</dbReference>
<dbReference type="FunFam" id="3.30.479.10:FF:000003">
    <property type="entry name" value="6-pyruvoyl tetrahydrobiopterin synthase"/>
    <property type="match status" value="1"/>
</dbReference>
<organism evidence="10 11">
    <name type="scientific">Bursaphelenchus okinawaensis</name>
    <dbReference type="NCBI Taxonomy" id="465554"/>
    <lineage>
        <taxon>Eukaryota</taxon>
        <taxon>Metazoa</taxon>
        <taxon>Ecdysozoa</taxon>
        <taxon>Nematoda</taxon>
        <taxon>Chromadorea</taxon>
        <taxon>Rhabditida</taxon>
        <taxon>Tylenchina</taxon>
        <taxon>Tylenchomorpha</taxon>
        <taxon>Aphelenchoidea</taxon>
        <taxon>Aphelenchoididae</taxon>
        <taxon>Bursaphelenchus</taxon>
    </lineage>
</organism>
<dbReference type="PANTHER" id="PTHR12589:SF7">
    <property type="entry name" value="6-PYRUVOYL TETRAHYDROBIOPTERIN SYNTHASE"/>
    <property type="match status" value="1"/>
</dbReference>
<accession>A0A811JU96</accession>
<dbReference type="PANTHER" id="PTHR12589">
    <property type="entry name" value="PYRUVOYL TETRAHYDROBIOPTERIN SYNTHASE"/>
    <property type="match status" value="1"/>
</dbReference>
<keyword evidence="8" id="KW-0456">Lyase</keyword>
<dbReference type="GO" id="GO:0003874">
    <property type="term" value="F:6-pyruvoyltetrahydropterin synthase activity"/>
    <property type="evidence" value="ECO:0007669"/>
    <property type="project" value="UniProtKB-EC"/>
</dbReference>
<name>A0A811JU96_9BILA</name>
<dbReference type="AlphaFoldDB" id="A0A811JU96"/>
<keyword evidence="6" id="KW-0862">Zinc</keyword>
<feature type="compositionally biased region" description="Polar residues" evidence="9">
    <location>
        <begin position="169"/>
        <end position="181"/>
    </location>
</feature>
<proteinExistence type="inferred from homology"/>
<feature type="compositionally biased region" description="Basic and acidic residues" evidence="9">
    <location>
        <begin position="117"/>
        <end position="136"/>
    </location>
</feature>
<evidence type="ECO:0000313" key="11">
    <source>
        <dbReference type="Proteomes" id="UP000614601"/>
    </source>
</evidence>
<evidence type="ECO:0000256" key="7">
    <source>
        <dbReference type="ARBA" id="ARBA00023007"/>
    </source>
</evidence>
<dbReference type="Pfam" id="PF01242">
    <property type="entry name" value="PTPS"/>
    <property type="match status" value="1"/>
</dbReference>
<dbReference type="SUPFAM" id="SSF55620">
    <property type="entry name" value="Tetrahydrobiopterin biosynthesis enzymes-like"/>
    <property type="match status" value="1"/>
</dbReference>
<dbReference type="GO" id="GO:0046872">
    <property type="term" value="F:metal ion binding"/>
    <property type="evidence" value="ECO:0007669"/>
    <property type="project" value="UniProtKB-KW"/>
</dbReference>
<dbReference type="OrthoDB" id="14045at2759"/>
<feature type="region of interest" description="Disordered" evidence="9">
    <location>
        <begin position="28"/>
        <end position="181"/>
    </location>
</feature>
<evidence type="ECO:0000256" key="2">
    <source>
        <dbReference type="ARBA" id="ARBA00005126"/>
    </source>
</evidence>
<evidence type="ECO:0000256" key="5">
    <source>
        <dbReference type="ARBA" id="ARBA00022723"/>
    </source>
</evidence>
<evidence type="ECO:0000256" key="3">
    <source>
        <dbReference type="ARBA" id="ARBA00009164"/>
    </source>
</evidence>
<gene>
    <name evidence="10" type="ORF">BOKJ2_LOCUS1528</name>
</gene>
<dbReference type="Proteomes" id="UP000614601">
    <property type="component" value="Unassembled WGS sequence"/>
</dbReference>
<feature type="compositionally biased region" description="Basic and acidic residues" evidence="9">
    <location>
        <begin position="92"/>
        <end position="104"/>
    </location>
</feature>
<comment type="pathway">
    <text evidence="2">Cofactor biosynthesis; tetrahydrobiopterin biosynthesis; tetrahydrobiopterin from 7,8-dihydroneopterin triphosphate: step 1/3.</text>
</comment>
<dbReference type="GO" id="GO:0006729">
    <property type="term" value="P:tetrahydrobiopterin biosynthetic process"/>
    <property type="evidence" value="ECO:0007669"/>
    <property type="project" value="UniProtKB-UniPathway"/>
</dbReference>
<feature type="compositionally biased region" description="Basic and acidic residues" evidence="9">
    <location>
        <begin position="150"/>
        <end position="165"/>
    </location>
</feature>
<evidence type="ECO:0000256" key="8">
    <source>
        <dbReference type="ARBA" id="ARBA00023239"/>
    </source>
</evidence>
<sequence>MSSRSVVDKKIWKDTVIRQNTTDIMWVNNNNVDKSTPTPSMTSEDSGNSSGSSGMFLRVRQRVSYFSPASSRSSKTPATPESAKSTLSTAVETKEKPELKKRESNMAQKNKNNVAKKKSDSITQKKDINVANKKESAGNSQKKVSIGVGQKREAPSKVKDGDAKRAKVTTPQTPRTSITINSPLRERAVALDFQIEDSALVHDQRDLNTEPKGRPRVLPLILPEDRLKPIICELVREESFSASHRLHNPYMSAKQNVQIFDKCNGKNGHGHNYRVKVYLKGPINNHTGMVYNMKDLKEEMKLVIDTLDHKNIDQDVPFFKTRVSTSENLAYYIMTSLQKVMSCAQLLSKVELWETDKNSVVIHAHDQ</sequence>
<comment type="similarity">
    <text evidence="3">Belongs to the PTPS family.</text>
</comment>
<evidence type="ECO:0000256" key="1">
    <source>
        <dbReference type="ARBA" id="ARBA00001947"/>
    </source>
</evidence>
<reference evidence="10" key="1">
    <citation type="submission" date="2020-09" db="EMBL/GenBank/DDBJ databases">
        <authorList>
            <person name="Kikuchi T."/>
        </authorList>
    </citation>
    <scope>NUCLEOTIDE SEQUENCE</scope>
    <source>
        <strain evidence="10">SH1</strain>
    </source>
</reference>
<protein>
    <recommendedName>
        <fullName evidence="4">6-pyruvoyltetrahydropterin synthase</fullName>
        <ecNumber evidence="4">4.2.3.12</ecNumber>
    </recommendedName>
</protein>
<feature type="compositionally biased region" description="Polar residues" evidence="9">
    <location>
        <begin position="28"/>
        <end position="39"/>
    </location>
</feature>
<dbReference type="GO" id="GO:0005739">
    <property type="term" value="C:mitochondrion"/>
    <property type="evidence" value="ECO:0007669"/>
    <property type="project" value="TreeGrafter"/>
</dbReference>
<dbReference type="InterPro" id="IPR038418">
    <property type="entry name" value="6-PTP_synth/QueD_sf"/>
</dbReference>
<evidence type="ECO:0000256" key="9">
    <source>
        <dbReference type="SAM" id="MobiDB-lite"/>
    </source>
</evidence>
<comment type="cofactor">
    <cofactor evidence="1">
        <name>Zn(2+)</name>
        <dbReference type="ChEBI" id="CHEBI:29105"/>
    </cofactor>
</comment>
<dbReference type="Proteomes" id="UP000783686">
    <property type="component" value="Unassembled WGS sequence"/>
</dbReference>
<evidence type="ECO:0000256" key="6">
    <source>
        <dbReference type="ARBA" id="ARBA00022833"/>
    </source>
</evidence>
<keyword evidence="7" id="KW-0783">Tetrahydrobiopterin biosynthesis</keyword>
<dbReference type="EMBL" id="CAJFDH010000001">
    <property type="protein sequence ID" value="CAD5206844.1"/>
    <property type="molecule type" value="Genomic_DNA"/>
</dbReference>
<keyword evidence="5" id="KW-0479">Metal-binding</keyword>
<feature type="compositionally biased region" description="Polar residues" evidence="9">
    <location>
        <begin position="67"/>
        <end position="91"/>
    </location>
</feature>